<comment type="caution">
    <text evidence="1">The sequence shown here is derived from an EMBL/GenBank/DDBJ whole genome shotgun (WGS) entry which is preliminary data.</text>
</comment>
<gene>
    <name evidence="1" type="ORF">HNP55_004672</name>
</gene>
<keyword evidence="2" id="KW-1185">Reference proteome</keyword>
<dbReference type="Pfam" id="PF11142">
    <property type="entry name" value="DUF2917"/>
    <property type="match status" value="1"/>
</dbReference>
<proteinExistence type="predicted"/>
<organism evidence="1 2">
    <name type="scientific">Roseateles oligotrophus</name>
    <dbReference type="NCBI Taxonomy" id="1769250"/>
    <lineage>
        <taxon>Bacteria</taxon>
        <taxon>Pseudomonadati</taxon>
        <taxon>Pseudomonadota</taxon>
        <taxon>Betaproteobacteria</taxon>
        <taxon>Burkholderiales</taxon>
        <taxon>Sphaerotilaceae</taxon>
        <taxon>Roseateles</taxon>
    </lineage>
</organism>
<dbReference type="Proteomes" id="UP000562027">
    <property type="component" value="Unassembled WGS sequence"/>
</dbReference>
<reference evidence="1 2" key="1">
    <citation type="submission" date="2020-08" db="EMBL/GenBank/DDBJ databases">
        <title>Functional genomics of gut bacteria from endangered species of beetles.</title>
        <authorList>
            <person name="Carlos-Shanley C."/>
        </authorList>
    </citation>
    <scope>NUCLEOTIDE SEQUENCE [LARGE SCALE GENOMIC DNA]</scope>
    <source>
        <strain evidence="1 2">S00239</strain>
    </source>
</reference>
<dbReference type="AlphaFoldDB" id="A0A840LIT0"/>
<dbReference type="RefSeq" id="WP_184304662.1">
    <property type="nucleotide sequence ID" value="NZ_JACHLP010000014.1"/>
</dbReference>
<dbReference type="InterPro" id="IPR021317">
    <property type="entry name" value="DUF2917"/>
</dbReference>
<evidence type="ECO:0000313" key="1">
    <source>
        <dbReference type="EMBL" id="MBB4846118.1"/>
    </source>
</evidence>
<protein>
    <recommendedName>
        <fullName evidence="3">DUF2917 family protein</fullName>
    </recommendedName>
</protein>
<evidence type="ECO:0008006" key="3">
    <source>
        <dbReference type="Google" id="ProtNLM"/>
    </source>
</evidence>
<sequence>MPSPTLKHLCRPLVLQLQDGELHRLDGVCLTVLAGRVWVTRSHDGWDHFIKPGAELWLPAGCEALIGGDGAATLRLLPLRVPAEGLAARLAWGLRRPSFLFATQPCAQSLRQPSPAIGG</sequence>
<dbReference type="EMBL" id="JACHLP010000014">
    <property type="protein sequence ID" value="MBB4846118.1"/>
    <property type="molecule type" value="Genomic_DNA"/>
</dbReference>
<accession>A0A840LIT0</accession>
<evidence type="ECO:0000313" key="2">
    <source>
        <dbReference type="Proteomes" id="UP000562027"/>
    </source>
</evidence>
<name>A0A840LIT0_9BURK</name>